<dbReference type="InterPro" id="IPR008457">
    <property type="entry name" value="Cu-R_CopD_dom"/>
</dbReference>
<evidence type="ECO:0000256" key="6">
    <source>
        <dbReference type="SAM" id="Phobius"/>
    </source>
</evidence>
<feature type="transmembrane region" description="Helical" evidence="6">
    <location>
        <begin position="180"/>
        <end position="203"/>
    </location>
</feature>
<keyword evidence="9" id="KW-1185">Reference proteome</keyword>
<evidence type="ECO:0000313" key="9">
    <source>
        <dbReference type="Proteomes" id="UP000600247"/>
    </source>
</evidence>
<dbReference type="Proteomes" id="UP000600247">
    <property type="component" value="Unassembled WGS sequence"/>
</dbReference>
<protein>
    <recommendedName>
        <fullName evidence="7">Copper resistance protein D domain-containing protein</fullName>
    </recommendedName>
</protein>
<comment type="caution">
    <text evidence="8">The sequence shown here is derived from an EMBL/GenBank/DDBJ whole genome shotgun (WGS) entry which is preliminary data.</text>
</comment>
<feature type="transmembrane region" description="Helical" evidence="6">
    <location>
        <begin position="343"/>
        <end position="367"/>
    </location>
</feature>
<name>A0A917M1H6_9BACL</name>
<reference evidence="8 9" key="1">
    <citation type="journal article" date="2014" name="Int. J. Syst. Evol. Microbiol.">
        <title>Complete genome sequence of Corynebacterium casei LMG S-19264T (=DSM 44701T), isolated from a smear-ripened cheese.</title>
        <authorList>
            <consortium name="US DOE Joint Genome Institute (JGI-PGF)"/>
            <person name="Walter F."/>
            <person name="Albersmeier A."/>
            <person name="Kalinowski J."/>
            <person name="Ruckert C."/>
        </authorList>
    </citation>
    <scope>NUCLEOTIDE SEQUENCE [LARGE SCALE GENOMIC DNA]</scope>
    <source>
        <strain evidence="8 9">CGMCC 1.15286</strain>
    </source>
</reference>
<feature type="transmembrane region" description="Helical" evidence="6">
    <location>
        <begin position="115"/>
        <end position="132"/>
    </location>
</feature>
<feature type="transmembrane region" description="Helical" evidence="6">
    <location>
        <begin position="85"/>
        <end position="103"/>
    </location>
</feature>
<dbReference type="GO" id="GO:0005886">
    <property type="term" value="C:plasma membrane"/>
    <property type="evidence" value="ECO:0007669"/>
    <property type="project" value="UniProtKB-SubCell"/>
</dbReference>
<dbReference type="InterPro" id="IPR032694">
    <property type="entry name" value="CopC/D"/>
</dbReference>
<feature type="transmembrane region" description="Helical" evidence="6">
    <location>
        <begin position="39"/>
        <end position="65"/>
    </location>
</feature>
<dbReference type="PANTHER" id="PTHR34820">
    <property type="entry name" value="INNER MEMBRANE PROTEIN YEBZ"/>
    <property type="match status" value="1"/>
</dbReference>
<proteinExistence type="predicted"/>
<keyword evidence="3 6" id="KW-0812">Transmembrane</keyword>
<evidence type="ECO:0000259" key="7">
    <source>
        <dbReference type="Pfam" id="PF05425"/>
    </source>
</evidence>
<evidence type="ECO:0000256" key="1">
    <source>
        <dbReference type="ARBA" id="ARBA00004651"/>
    </source>
</evidence>
<dbReference type="PANTHER" id="PTHR34820:SF4">
    <property type="entry name" value="INNER MEMBRANE PROTEIN YEBZ"/>
    <property type="match status" value="1"/>
</dbReference>
<evidence type="ECO:0000256" key="5">
    <source>
        <dbReference type="ARBA" id="ARBA00023136"/>
    </source>
</evidence>
<dbReference type="RefSeq" id="WP_188889722.1">
    <property type="nucleotide sequence ID" value="NZ_BMHY01000004.1"/>
</dbReference>
<keyword evidence="5 6" id="KW-0472">Membrane</keyword>
<feature type="transmembrane region" description="Helical" evidence="6">
    <location>
        <begin position="255"/>
        <end position="273"/>
    </location>
</feature>
<feature type="transmembrane region" description="Helical" evidence="6">
    <location>
        <begin position="144"/>
        <end position="168"/>
    </location>
</feature>
<keyword evidence="2" id="KW-1003">Cell membrane</keyword>
<dbReference type="GO" id="GO:0006825">
    <property type="term" value="P:copper ion transport"/>
    <property type="evidence" value="ECO:0007669"/>
    <property type="project" value="InterPro"/>
</dbReference>
<sequence>MFYIVGDFLLYCSIALLTGMLLLNLVPEKLKPATVINRLQLTWLTAAVVVFSSLPVVKLILFFVLEMHYKLDFVTFRVLRDYNVGHGWLLTVVFAGFFVALLYQKIEPEYEKSALWIQLVLAIGMTAGIGYASHSSGLYGFKGFVMHFLHILAITIWLGSLLAAAWLTRHSANWAKWLGWMTPLSIISFILALASGIGVMFFLSDKYAEGLVVSFGQALLIKHALLLPLMALAFTNGFMLRKRLIKDPGYNPIPWLRIESVFALLVFLGTAVLSQQSPPHNMKESLLAGELPTSSLWSLFQSGAITESTSVGFQLGWISVICGILAIFMAILGTWLMKKQGRWPLVIAFLLVSAVLMYLSVMFGVQISPA</sequence>
<feature type="domain" description="Copper resistance protein D" evidence="7">
    <location>
        <begin position="180"/>
        <end position="273"/>
    </location>
</feature>
<evidence type="ECO:0000256" key="2">
    <source>
        <dbReference type="ARBA" id="ARBA00022475"/>
    </source>
</evidence>
<organism evidence="8 9">
    <name type="scientific">Paenibacillus radicis</name>
    <name type="common">ex Gao et al. 2016</name>
    <dbReference type="NCBI Taxonomy" id="1737354"/>
    <lineage>
        <taxon>Bacteria</taxon>
        <taxon>Bacillati</taxon>
        <taxon>Bacillota</taxon>
        <taxon>Bacilli</taxon>
        <taxon>Bacillales</taxon>
        <taxon>Paenibacillaceae</taxon>
        <taxon>Paenibacillus</taxon>
    </lineage>
</organism>
<dbReference type="EMBL" id="BMHY01000004">
    <property type="protein sequence ID" value="GGG70553.1"/>
    <property type="molecule type" value="Genomic_DNA"/>
</dbReference>
<evidence type="ECO:0000256" key="3">
    <source>
        <dbReference type="ARBA" id="ARBA00022692"/>
    </source>
</evidence>
<dbReference type="Pfam" id="PF05425">
    <property type="entry name" value="CopD"/>
    <property type="match status" value="1"/>
</dbReference>
<evidence type="ECO:0000256" key="4">
    <source>
        <dbReference type="ARBA" id="ARBA00022989"/>
    </source>
</evidence>
<comment type="subcellular location">
    <subcellularLocation>
        <location evidence="1">Cell membrane</location>
        <topology evidence="1">Multi-pass membrane protein</topology>
    </subcellularLocation>
</comment>
<evidence type="ECO:0000313" key="8">
    <source>
        <dbReference type="EMBL" id="GGG70553.1"/>
    </source>
</evidence>
<dbReference type="AlphaFoldDB" id="A0A917M1H6"/>
<feature type="transmembrane region" description="Helical" evidence="6">
    <location>
        <begin position="315"/>
        <end position="336"/>
    </location>
</feature>
<accession>A0A917M1H6</accession>
<keyword evidence="4 6" id="KW-1133">Transmembrane helix</keyword>
<feature type="transmembrane region" description="Helical" evidence="6">
    <location>
        <begin position="215"/>
        <end position="234"/>
    </location>
</feature>
<gene>
    <name evidence="8" type="ORF">GCM10010918_27380</name>
</gene>
<feature type="transmembrane region" description="Helical" evidence="6">
    <location>
        <begin position="6"/>
        <end position="27"/>
    </location>
</feature>